<dbReference type="Proteomes" id="UP000235916">
    <property type="component" value="Unassembled WGS sequence"/>
</dbReference>
<evidence type="ECO:0000313" key="3">
    <source>
        <dbReference type="Proteomes" id="UP000235916"/>
    </source>
</evidence>
<gene>
    <name evidence="2" type="ORF">C1O66_21450</name>
</gene>
<protein>
    <submittedName>
        <fullName evidence="2">Uncharacterized protein</fullName>
    </submittedName>
</protein>
<dbReference type="SMART" id="SM00028">
    <property type="entry name" value="TPR"/>
    <property type="match status" value="2"/>
</dbReference>
<dbReference type="PROSITE" id="PS50005">
    <property type="entry name" value="TPR"/>
    <property type="match status" value="1"/>
</dbReference>
<keyword evidence="3" id="KW-1185">Reference proteome</keyword>
<organism evidence="2 3">
    <name type="scientific">Kinneretia aquatilis</name>
    <dbReference type="NCBI Taxonomy" id="2070761"/>
    <lineage>
        <taxon>Bacteria</taxon>
        <taxon>Pseudomonadati</taxon>
        <taxon>Pseudomonadota</taxon>
        <taxon>Betaproteobacteria</taxon>
        <taxon>Burkholderiales</taxon>
        <taxon>Sphaerotilaceae</taxon>
        <taxon>Roseateles</taxon>
    </lineage>
</organism>
<proteinExistence type="predicted"/>
<dbReference type="EMBL" id="POSP01000004">
    <property type="protein sequence ID" value="PND36274.1"/>
    <property type="molecule type" value="Genomic_DNA"/>
</dbReference>
<dbReference type="PROSITE" id="PS50293">
    <property type="entry name" value="TPR_REGION"/>
    <property type="match status" value="1"/>
</dbReference>
<dbReference type="AlphaFoldDB" id="A0A2N8KS38"/>
<dbReference type="Gene3D" id="1.25.40.10">
    <property type="entry name" value="Tetratricopeptide repeat domain"/>
    <property type="match status" value="2"/>
</dbReference>
<dbReference type="SUPFAM" id="SSF48452">
    <property type="entry name" value="TPR-like"/>
    <property type="match status" value="1"/>
</dbReference>
<name>A0A2N8KS38_9BURK</name>
<dbReference type="InterPro" id="IPR019734">
    <property type="entry name" value="TPR_rpt"/>
</dbReference>
<feature type="repeat" description="TPR" evidence="1">
    <location>
        <begin position="311"/>
        <end position="344"/>
    </location>
</feature>
<comment type="caution">
    <text evidence="2">The sequence shown here is derived from an EMBL/GenBank/DDBJ whole genome shotgun (WGS) entry which is preliminary data.</text>
</comment>
<dbReference type="Pfam" id="PF13432">
    <property type="entry name" value="TPR_16"/>
    <property type="match status" value="2"/>
</dbReference>
<keyword evidence="1" id="KW-0802">TPR repeat</keyword>
<evidence type="ECO:0000256" key="1">
    <source>
        <dbReference type="PROSITE-ProRule" id="PRU00339"/>
    </source>
</evidence>
<sequence length="467" mass="52267">MSWAMWAGWAANTGRRAARCRRGRRQAWAGCALRPEDRKSWVFFWGRNWAGAAYTLNITGDSAGLAEAQGKGAAMSIVSGLRYLCLWAAVGLLSACASVAVPSGPAPELLRDDLFKPSSSPISAEAVFALSPAMRDYVDHEIAYRIRSRGAREALLDSLYTKGQLQLDYDSEVTRTAAQAFEQRRGNCLSLVIMTAAFAKHLNLPVRFHSVFVDEFWSRRGDMYFQTGHVNMALAARRSEINATSLQELEMMTVDFLPGVDLRGQRRRLIEEHTVIAMFMNNRAAESLAQGAVDDAYWWVRASLQADPRMLSAYNTLGVVYRRRGELDLAKASFQAVLSLEPENVQAMSNLVLVLEASGQSQAAASLSARLRDLQPYPPYKFFDEGVLAMQRGDYQQAKALFERELARSAFFHEFHFWAALANYGLGDVKAAHKHMALALENSSTEREKQLYTAKMDSLRSRKHIFH</sequence>
<reference evidence="2 3" key="1">
    <citation type="submission" date="2018-01" db="EMBL/GenBank/DDBJ databases">
        <title>Draft genome sequence of Paucibacter aquatile CR182 isolated from freshwater of the Nakdong River.</title>
        <authorList>
            <person name="Choi A."/>
            <person name="Chung E.J."/>
        </authorList>
    </citation>
    <scope>NUCLEOTIDE SEQUENCE [LARGE SCALE GENOMIC DNA]</scope>
    <source>
        <strain evidence="2 3">CR182</strain>
    </source>
</reference>
<accession>A0A2N8KS38</accession>
<dbReference type="InterPro" id="IPR011990">
    <property type="entry name" value="TPR-like_helical_dom_sf"/>
</dbReference>
<evidence type="ECO:0000313" key="2">
    <source>
        <dbReference type="EMBL" id="PND36274.1"/>
    </source>
</evidence>